<keyword evidence="6 7" id="KW-0472">Membrane</keyword>
<feature type="transmembrane region" description="Helical" evidence="7">
    <location>
        <begin position="161"/>
        <end position="182"/>
    </location>
</feature>
<evidence type="ECO:0000256" key="6">
    <source>
        <dbReference type="ARBA" id="ARBA00023136"/>
    </source>
</evidence>
<proteinExistence type="predicted"/>
<dbReference type="GO" id="GO:0016020">
    <property type="term" value="C:membrane"/>
    <property type="evidence" value="ECO:0007669"/>
    <property type="project" value="UniProtKB-SubCell"/>
</dbReference>
<protein>
    <submittedName>
        <fullName evidence="8">AEC family transporter</fullName>
    </submittedName>
</protein>
<evidence type="ECO:0000256" key="7">
    <source>
        <dbReference type="SAM" id="Phobius"/>
    </source>
</evidence>
<feature type="transmembrane region" description="Helical" evidence="7">
    <location>
        <begin position="127"/>
        <end position="149"/>
    </location>
</feature>
<comment type="caution">
    <text evidence="8">The sequence shown here is derived from an EMBL/GenBank/DDBJ whole genome shotgun (WGS) entry which is preliminary data.</text>
</comment>
<feature type="transmembrane region" description="Helical" evidence="7">
    <location>
        <begin position="38"/>
        <end position="56"/>
    </location>
</feature>
<dbReference type="Proteomes" id="UP001596481">
    <property type="component" value="Unassembled WGS sequence"/>
</dbReference>
<evidence type="ECO:0000256" key="1">
    <source>
        <dbReference type="ARBA" id="ARBA00004141"/>
    </source>
</evidence>
<feature type="transmembrane region" description="Helical" evidence="7">
    <location>
        <begin position="62"/>
        <end position="86"/>
    </location>
</feature>
<feature type="transmembrane region" description="Helical" evidence="7">
    <location>
        <begin position="254"/>
        <end position="278"/>
    </location>
</feature>
<keyword evidence="2" id="KW-0813">Transport</keyword>
<comment type="subcellular location">
    <subcellularLocation>
        <location evidence="1">Membrane</location>
        <topology evidence="1">Multi-pass membrane protein</topology>
    </subcellularLocation>
</comment>
<organism evidence="8 9">
    <name type="scientific">Haloferax namakaokahaiae</name>
    <dbReference type="NCBI Taxonomy" id="1748331"/>
    <lineage>
        <taxon>Archaea</taxon>
        <taxon>Methanobacteriati</taxon>
        <taxon>Methanobacteriota</taxon>
        <taxon>Stenosarchaea group</taxon>
        <taxon>Halobacteria</taxon>
        <taxon>Halobacteriales</taxon>
        <taxon>Haloferacaceae</taxon>
        <taxon>Haloferax</taxon>
    </lineage>
</organism>
<dbReference type="EMBL" id="JBHTAA010000014">
    <property type="protein sequence ID" value="MFC7205306.1"/>
    <property type="molecule type" value="Genomic_DNA"/>
</dbReference>
<sequence>MASITGVFISSILPVILIILLGFGLSQVQEIQAESLNTLTLYLLTPALIFHSISLTELRTTALLKITIGVIAFLFIIFIVSVIFGWGTGKHEAHLSVFILIAVFGNTGGLGIPLADFAFGPVGRQTAVLFAAVHGALVFTVGLFIASHSGGGSTQSSLRRVFSYPLIYAVVISVSIRVLGLVPPANSVIMQTIGLLGNSAIPVMLIILGIQLAQTEYKEALSMTGTPILFRFGVSPVIGIIVAFMLGFQNSTVAQVFVLLTAMPVAVGPIIFVVEFAQNTRINGVSLPEFVSASIFITTLLSIPVVTAIVVLLKSVQIM</sequence>
<keyword evidence="3" id="KW-1003">Cell membrane</keyword>
<evidence type="ECO:0000256" key="4">
    <source>
        <dbReference type="ARBA" id="ARBA00022692"/>
    </source>
</evidence>
<keyword evidence="9" id="KW-1185">Reference proteome</keyword>
<dbReference type="AlphaFoldDB" id="A0ABD5ZJ40"/>
<keyword evidence="5 7" id="KW-1133">Transmembrane helix</keyword>
<dbReference type="Pfam" id="PF03547">
    <property type="entry name" value="Mem_trans"/>
    <property type="match status" value="1"/>
</dbReference>
<accession>A0ABD5ZJ40</accession>
<feature type="transmembrane region" description="Helical" evidence="7">
    <location>
        <begin position="290"/>
        <end position="313"/>
    </location>
</feature>
<dbReference type="InterPro" id="IPR004776">
    <property type="entry name" value="Mem_transp_PIN-like"/>
</dbReference>
<dbReference type="PANTHER" id="PTHR36838">
    <property type="entry name" value="AUXIN EFFLUX CARRIER FAMILY PROTEIN"/>
    <property type="match status" value="1"/>
</dbReference>
<feature type="transmembrane region" description="Helical" evidence="7">
    <location>
        <begin position="188"/>
        <end position="208"/>
    </location>
</feature>
<name>A0ABD5ZJ40_9EURY</name>
<dbReference type="PANTHER" id="PTHR36838:SF1">
    <property type="entry name" value="SLR1864 PROTEIN"/>
    <property type="match status" value="1"/>
</dbReference>
<evidence type="ECO:0000256" key="2">
    <source>
        <dbReference type="ARBA" id="ARBA00022448"/>
    </source>
</evidence>
<gene>
    <name evidence="8" type="ORF">ACFQJC_17490</name>
</gene>
<reference evidence="8 9" key="1">
    <citation type="journal article" date="2019" name="Int. J. Syst. Evol. Microbiol.">
        <title>The Global Catalogue of Microorganisms (GCM) 10K type strain sequencing project: providing services to taxonomists for standard genome sequencing and annotation.</title>
        <authorList>
            <consortium name="The Broad Institute Genomics Platform"/>
            <consortium name="The Broad Institute Genome Sequencing Center for Infectious Disease"/>
            <person name="Wu L."/>
            <person name="Ma J."/>
        </authorList>
    </citation>
    <scope>NUCLEOTIDE SEQUENCE [LARGE SCALE GENOMIC DNA]</scope>
    <source>
        <strain evidence="8 9">DSM 29988</strain>
    </source>
</reference>
<feature type="transmembrane region" description="Helical" evidence="7">
    <location>
        <begin position="93"/>
        <end position="115"/>
    </location>
</feature>
<evidence type="ECO:0000256" key="5">
    <source>
        <dbReference type="ARBA" id="ARBA00022989"/>
    </source>
</evidence>
<evidence type="ECO:0000313" key="8">
    <source>
        <dbReference type="EMBL" id="MFC7205306.1"/>
    </source>
</evidence>
<evidence type="ECO:0000256" key="3">
    <source>
        <dbReference type="ARBA" id="ARBA00022475"/>
    </source>
</evidence>
<evidence type="ECO:0000313" key="9">
    <source>
        <dbReference type="Proteomes" id="UP001596481"/>
    </source>
</evidence>
<dbReference type="RefSeq" id="WP_390225875.1">
    <property type="nucleotide sequence ID" value="NZ_JBHTAA010000014.1"/>
</dbReference>
<feature type="transmembrane region" description="Helical" evidence="7">
    <location>
        <begin position="6"/>
        <end position="26"/>
    </location>
</feature>
<feature type="transmembrane region" description="Helical" evidence="7">
    <location>
        <begin position="228"/>
        <end position="248"/>
    </location>
</feature>
<keyword evidence="4 7" id="KW-0812">Transmembrane</keyword>